<dbReference type="RefSeq" id="WP_098176176.1">
    <property type="nucleotide sequence ID" value="NZ_NUEQ01000022.1"/>
</dbReference>
<proteinExistence type="predicted"/>
<evidence type="ECO:0000313" key="3">
    <source>
        <dbReference type="EMBL" id="PEJ32845.1"/>
    </source>
</evidence>
<comment type="caution">
    <text evidence="3">The sequence shown here is derived from an EMBL/GenBank/DDBJ whole genome shotgun (WGS) entry which is preliminary data.</text>
</comment>
<dbReference type="SUPFAM" id="SSF110997">
    <property type="entry name" value="Sporulation related repeat"/>
    <property type="match status" value="1"/>
</dbReference>
<feature type="domain" description="SPOR" evidence="2">
    <location>
        <begin position="78"/>
        <end position="164"/>
    </location>
</feature>
<dbReference type="Pfam" id="PF09992">
    <property type="entry name" value="NAGPA"/>
    <property type="match status" value="1"/>
</dbReference>
<dbReference type="PANTHER" id="PTHR40446">
    <property type="entry name" value="N-ACETYLGLUCOSAMINE-1-PHOSPHODIESTER ALPHA-N-ACETYLGLUCOSAMINIDASE"/>
    <property type="match status" value="1"/>
</dbReference>
<sequence>MKKNSMKTFQRLVSKGLFSAMALTAGSVLTLDLPSSVVQAASVKEQALPLGNSNLEETRDQTKITHGLTYTHIIRGASSEKDVFIIDVGFYKTKEEANKVKIQLDSKGYESKVKKISERPADDHEQNPLGYLVRVGSFKSERDANKLRDELKGKGYGNSRVVFSAEDGGKSTGPWVVNILEIDPKKFKGKVLPELGTEIVPGKEKLSSISARTGAIATVNGGYFVMGPSDGTEGDLAGASMIGGELISEAVNGRTSLVLSGNRAQIASVETKLSVTASDAAKRELDGLNRKPGLIRGCGGIGDNLNFAKHDFTCTDSGELIQFTSSFGAKTEPGDGVEVNLNSKGEVTEVRKSRGSFIPLKGSVLAGTGDAANWLLAHAKLGAKLKVNTRILADKQPLKAAPKISIVNGGPQLLHDGKEKINAVKEGFNWSENPEFYYKFGECRNPRTLAGVTEEGKILLVTVDGRQPFYSVGANFKESARLMKALGAVDAVNLDGGGSTAMTVGSKLVNRTSDAAGERPIGDAIVILPK</sequence>
<dbReference type="Proteomes" id="UP000220106">
    <property type="component" value="Unassembled WGS sequence"/>
</dbReference>
<keyword evidence="1" id="KW-0732">Signal</keyword>
<reference evidence="3 4" key="1">
    <citation type="submission" date="2017-09" db="EMBL/GenBank/DDBJ databases">
        <title>Large-scale bioinformatics analysis of Bacillus genomes uncovers conserved roles of natural products in bacterial physiology.</title>
        <authorList>
            <consortium name="Agbiome Team Llc"/>
            <person name="Bleich R.M."/>
            <person name="Kirk G.J."/>
            <person name="Santa Maria K.C."/>
            <person name="Allen S.E."/>
            <person name="Farag S."/>
            <person name="Shank E.A."/>
            <person name="Bowers A."/>
        </authorList>
    </citation>
    <scope>NUCLEOTIDE SEQUENCE [LARGE SCALE GENOMIC DNA]</scope>
    <source>
        <strain evidence="3 4">AFS003229</strain>
    </source>
</reference>
<dbReference type="AlphaFoldDB" id="A0AAX0RRQ7"/>
<name>A0AAX0RRQ7_9BACI</name>
<evidence type="ECO:0000259" key="2">
    <source>
        <dbReference type="PROSITE" id="PS51724"/>
    </source>
</evidence>
<evidence type="ECO:0000313" key="4">
    <source>
        <dbReference type="Proteomes" id="UP000220106"/>
    </source>
</evidence>
<accession>A0AAX0RRQ7</accession>
<dbReference type="PROSITE" id="PS51724">
    <property type="entry name" value="SPOR"/>
    <property type="match status" value="1"/>
</dbReference>
<dbReference type="InterPro" id="IPR018711">
    <property type="entry name" value="NAGPA"/>
</dbReference>
<gene>
    <name evidence="3" type="ORF">CN689_12880</name>
</gene>
<feature type="chain" id="PRO_5043320399" description="SPOR domain-containing protein" evidence="1">
    <location>
        <begin position="41"/>
        <end position="530"/>
    </location>
</feature>
<evidence type="ECO:0000256" key="1">
    <source>
        <dbReference type="SAM" id="SignalP"/>
    </source>
</evidence>
<dbReference type="PANTHER" id="PTHR40446:SF2">
    <property type="entry name" value="N-ACETYLGLUCOSAMINE-1-PHOSPHODIESTER ALPHA-N-ACETYLGLUCOSAMINIDASE"/>
    <property type="match status" value="1"/>
</dbReference>
<protein>
    <recommendedName>
        <fullName evidence="2">SPOR domain-containing protein</fullName>
    </recommendedName>
</protein>
<dbReference type="Gene3D" id="3.30.70.1070">
    <property type="entry name" value="Sporulation related repeat"/>
    <property type="match status" value="1"/>
</dbReference>
<organism evidence="3 4">
    <name type="scientific">Peribacillus butanolivorans</name>
    <dbReference type="NCBI Taxonomy" id="421767"/>
    <lineage>
        <taxon>Bacteria</taxon>
        <taxon>Bacillati</taxon>
        <taxon>Bacillota</taxon>
        <taxon>Bacilli</taxon>
        <taxon>Bacillales</taxon>
        <taxon>Bacillaceae</taxon>
        <taxon>Peribacillus</taxon>
    </lineage>
</organism>
<dbReference type="InterPro" id="IPR036680">
    <property type="entry name" value="SPOR-like_sf"/>
</dbReference>
<dbReference type="EMBL" id="NUEQ01000022">
    <property type="protein sequence ID" value="PEJ32845.1"/>
    <property type="molecule type" value="Genomic_DNA"/>
</dbReference>
<dbReference type="InterPro" id="IPR007730">
    <property type="entry name" value="SPOR-like_dom"/>
</dbReference>
<dbReference type="Pfam" id="PF05036">
    <property type="entry name" value="SPOR"/>
    <property type="match status" value="1"/>
</dbReference>
<feature type="signal peptide" evidence="1">
    <location>
        <begin position="1"/>
        <end position="40"/>
    </location>
</feature>
<dbReference type="GO" id="GO:0042834">
    <property type="term" value="F:peptidoglycan binding"/>
    <property type="evidence" value="ECO:0007669"/>
    <property type="project" value="InterPro"/>
</dbReference>